<organism evidence="7 8">
    <name type="scientific">Oligosphaera ethanolica</name>
    <dbReference type="NCBI Taxonomy" id="760260"/>
    <lineage>
        <taxon>Bacteria</taxon>
        <taxon>Pseudomonadati</taxon>
        <taxon>Lentisphaerota</taxon>
        <taxon>Oligosphaeria</taxon>
        <taxon>Oligosphaerales</taxon>
        <taxon>Oligosphaeraceae</taxon>
        <taxon>Oligosphaera</taxon>
    </lineage>
</organism>
<comment type="caution">
    <text evidence="7">The sequence shown here is derived from an EMBL/GenBank/DDBJ whole genome shotgun (WGS) entry which is preliminary data.</text>
</comment>
<gene>
    <name evidence="7" type="ORF">J3R75_001840</name>
</gene>
<dbReference type="Pfam" id="PF00069">
    <property type="entry name" value="Pkinase"/>
    <property type="match status" value="1"/>
</dbReference>
<dbReference type="InterPro" id="IPR017441">
    <property type="entry name" value="Protein_kinase_ATP_BS"/>
</dbReference>
<dbReference type="CDD" id="cd14014">
    <property type="entry name" value="STKc_PknB_like"/>
    <property type="match status" value="1"/>
</dbReference>
<evidence type="ECO:0000313" key="7">
    <source>
        <dbReference type="EMBL" id="MDQ0289733.1"/>
    </source>
</evidence>
<sequence length="564" mass="63091">MDIAAQTQPAAGETAIVRDKTDVISYDDQGCIVPGKTLTCDEEQLTLPDCQMISRLGRGGMGAVFLAKQKRLDRLVAVKMLNKAVAANPEFVEKLLREAVTLAALNHPNVVGCHDIMTTDQGVFLIMEYIPGQLTVRDLVLRLGNLPEPVVARIMLDVVKGLSYIHAKGFTHRDLKPDNLMLFWDKTQPPRTFAEIFADTQTRVTICDFGISQHKTVLANAAEGTSPAAADQNNGNGNSNSVLGSPTYMAPEQVYAWENVDFRADIYSLASTAYFLLTQSPPFLEKDRAKLIECKIQHDIPDPRLVGAKISGAFAQILLKMGRAEPDERYSNYHDLMLDLEKVLSAFDVEYLRVNSVEKRKLNLWRSVSIGLGLLICLAGLYPAEKHIRSRYFEAKQISLASSLYFWNGNRSDWSCQQRDAESDTAVLTGMMSHKPLELRQALINGQSLHIKIRLPSTGKVSCYLYDLSGERCRLTWKRNATWRSLYRAVSDRQNIPIGFLPERKAMEWLACDFSLEYNRLVLYLDGKIAGVAHLNPPIQSCNFAVEVDNSALVQIKDVFISDL</sequence>
<keyword evidence="4 5" id="KW-0067">ATP-binding</keyword>
<dbReference type="PROSITE" id="PS50011">
    <property type="entry name" value="PROTEIN_KINASE_DOM"/>
    <property type="match status" value="1"/>
</dbReference>
<dbReference type="EMBL" id="JAUSVL010000001">
    <property type="protein sequence ID" value="MDQ0289733.1"/>
    <property type="molecule type" value="Genomic_DNA"/>
</dbReference>
<keyword evidence="1" id="KW-0808">Transferase</keyword>
<dbReference type="RefSeq" id="WP_307261187.1">
    <property type="nucleotide sequence ID" value="NZ_JAUSVL010000001.1"/>
</dbReference>
<evidence type="ECO:0000256" key="5">
    <source>
        <dbReference type="PROSITE-ProRule" id="PRU10141"/>
    </source>
</evidence>
<evidence type="ECO:0000256" key="1">
    <source>
        <dbReference type="ARBA" id="ARBA00022679"/>
    </source>
</evidence>
<dbReference type="AlphaFoldDB" id="A0AAE3VG97"/>
<feature type="binding site" evidence="5">
    <location>
        <position position="79"/>
    </location>
    <ligand>
        <name>ATP</name>
        <dbReference type="ChEBI" id="CHEBI:30616"/>
    </ligand>
</feature>
<evidence type="ECO:0000256" key="4">
    <source>
        <dbReference type="ARBA" id="ARBA00022840"/>
    </source>
</evidence>
<dbReference type="PANTHER" id="PTHR43289:SF34">
    <property type="entry name" value="SERINE_THREONINE-PROTEIN KINASE YBDM-RELATED"/>
    <property type="match status" value="1"/>
</dbReference>
<dbReference type="InterPro" id="IPR008271">
    <property type="entry name" value="Ser/Thr_kinase_AS"/>
</dbReference>
<dbReference type="Gene3D" id="1.10.510.10">
    <property type="entry name" value="Transferase(Phosphotransferase) domain 1"/>
    <property type="match status" value="1"/>
</dbReference>
<reference evidence="7" key="1">
    <citation type="submission" date="2023-07" db="EMBL/GenBank/DDBJ databases">
        <title>Genomic Encyclopedia of Type Strains, Phase IV (KMG-IV): sequencing the most valuable type-strain genomes for metagenomic binning, comparative biology and taxonomic classification.</title>
        <authorList>
            <person name="Goeker M."/>
        </authorList>
    </citation>
    <scope>NUCLEOTIDE SEQUENCE</scope>
    <source>
        <strain evidence="7">DSM 24202</strain>
    </source>
</reference>
<dbReference type="InterPro" id="IPR000719">
    <property type="entry name" value="Prot_kinase_dom"/>
</dbReference>
<protein>
    <submittedName>
        <fullName evidence="7">Serine/threonine protein kinase</fullName>
    </submittedName>
</protein>
<accession>A0AAE3VG97</accession>
<dbReference type="PROSITE" id="PS00108">
    <property type="entry name" value="PROTEIN_KINASE_ST"/>
    <property type="match status" value="1"/>
</dbReference>
<dbReference type="SUPFAM" id="SSF56112">
    <property type="entry name" value="Protein kinase-like (PK-like)"/>
    <property type="match status" value="1"/>
</dbReference>
<dbReference type="GO" id="GO:0004674">
    <property type="term" value="F:protein serine/threonine kinase activity"/>
    <property type="evidence" value="ECO:0007669"/>
    <property type="project" value="UniProtKB-KW"/>
</dbReference>
<evidence type="ECO:0000259" key="6">
    <source>
        <dbReference type="PROSITE" id="PS50011"/>
    </source>
</evidence>
<dbReference type="InterPro" id="IPR011009">
    <property type="entry name" value="Kinase-like_dom_sf"/>
</dbReference>
<proteinExistence type="predicted"/>
<evidence type="ECO:0000256" key="2">
    <source>
        <dbReference type="ARBA" id="ARBA00022741"/>
    </source>
</evidence>
<dbReference type="Gene3D" id="3.30.200.20">
    <property type="entry name" value="Phosphorylase Kinase, domain 1"/>
    <property type="match status" value="1"/>
</dbReference>
<dbReference type="PANTHER" id="PTHR43289">
    <property type="entry name" value="MITOGEN-ACTIVATED PROTEIN KINASE KINASE KINASE 20-RELATED"/>
    <property type="match status" value="1"/>
</dbReference>
<keyword evidence="8" id="KW-1185">Reference proteome</keyword>
<name>A0AAE3VG97_9BACT</name>
<evidence type="ECO:0000256" key="3">
    <source>
        <dbReference type="ARBA" id="ARBA00022777"/>
    </source>
</evidence>
<dbReference type="SMART" id="SM00220">
    <property type="entry name" value="S_TKc"/>
    <property type="match status" value="1"/>
</dbReference>
<feature type="domain" description="Protein kinase" evidence="6">
    <location>
        <begin position="50"/>
        <end position="344"/>
    </location>
</feature>
<dbReference type="Proteomes" id="UP001238163">
    <property type="component" value="Unassembled WGS sequence"/>
</dbReference>
<keyword evidence="2 5" id="KW-0547">Nucleotide-binding</keyword>
<evidence type="ECO:0000313" key="8">
    <source>
        <dbReference type="Proteomes" id="UP001238163"/>
    </source>
</evidence>
<dbReference type="PROSITE" id="PS00107">
    <property type="entry name" value="PROTEIN_KINASE_ATP"/>
    <property type="match status" value="1"/>
</dbReference>
<keyword evidence="7" id="KW-0723">Serine/threonine-protein kinase</keyword>
<dbReference type="GO" id="GO:0005524">
    <property type="term" value="F:ATP binding"/>
    <property type="evidence" value="ECO:0007669"/>
    <property type="project" value="UniProtKB-UniRule"/>
</dbReference>
<keyword evidence="3 7" id="KW-0418">Kinase</keyword>